<evidence type="ECO:0000256" key="1">
    <source>
        <dbReference type="ARBA" id="ARBA00022714"/>
    </source>
</evidence>
<keyword evidence="3" id="KW-0408">Iron</keyword>
<keyword evidence="2" id="KW-0479">Metal-binding</keyword>
<sequence>MRITFLGHAGFAVETAGALVVMDPWLTPQGAFDSAWMQLPRNHHLAPRVKELLETPGKERFLYISHEHKDHFDPEFLATIAKRDFTVLVPKFRRSELRDIFEKYGCKRVIACEDSREIPIKGGYIKLFVSEQGTNRDSSVMVRGDGQCFLNINDCKMHDRLVRVIAEEGPIDVFSAQFSGAIWHPTCYEYPKETYSAISLKKRDSKFEAVARALDVVQPRAYIAAAGPAAFLDPSLFSLNFEDVNIFPRAPALFSYLEKRLPTLPTRYLEPMPGDVLDAGSLEFVSQVPERVTTENFKEYLQTYAKDMAHIFRERRRNLMLEEVDQIHGRLRVELQRKLDLLDLHDRVGMPLYVELTEAPTRLLRVDFKGRRVDEVTEMRDKSRYAMKVSASDIVRVLDRKLNWEDFLLSFRLRLSRNPDVYEPVLHGFLGVEVEDIREFCEGIRATESQKERTTVDAGGKRFTIQRFCPHQGADLAEGWVEEGRYVVCPRHRWQFDLQNGGACKTNNSTLCAEPVADKPEGGKVERGGDKAPADKLPALDKAPVEPPRV</sequence>
<proteinExistence type="predicted"/>
<gene>
    <name evidence="7" type="ORF">HMI49_35435</name>
</gene>
<dbReference type="GO" id="GO:0016787">
    <property type="term" value="F:hydrolase activity"/>
    <property type="evidence" value="ECO:0007669"/>
    <property type="project" value="UniProtKB-KW"/>
</dbReference>
<evidence type="ECO:0000256" key="5">
    <source>
        <dbReference type="SAM" id="MobiDB-lite"/>
    </source>
</evidence>
<feature type="compositionally biased region" description="Basic and acidic residues" evidence="5">
    <location>
        <begin position="516"/>
        <end position="534"/>
    </location>
</feature>
<keyword evidence="1" id="KW-0001">2Fe-2S</keyword>
<dbReference type="InterPro" id="IPR017941">
    <property type="entry name" value="Rieske_2Fe-2S"/>
</dbReference>
<dbReference type="GO" id="GO:0006054">
    <property type="term" value="P:N-acetylneuraminate metabolic process"/>
    <property type="evidence" value="ECO:0007669"/>
    <property type="project" value="UniProtKB-UniPathway"/>
</dbReference>
<dbReference type="SUPFAM" id="SSF50022">
    <property type="entry name" value="ISP domain"/>
    <property type="match status" value="1"/>
</dbReference>
<feature type="region of interest" description="Disordered" evidence="5">
    <location>
        <begin position="509"/>
        <end position="550"/>
    </location>
</feature>
<dbReference type="Gene3D" id="2.102.10.10">
    <property type="entry name" value="Rieske [2Fe-2S] iron-sulphur domain"/>
    <property type="match status" value="1"/>
</dbReference>
<keyword evidence="8" id="KW-1185">Reference proteome</keyword>
<reference evidence="7 8" key="1">
    <citation type="submission" date="2020-05" db="EMBL/GenBank/DDBJ databases">
        <authorList>
            <person name="Whitworth D."/>
        </authorList>
    </citation>
    <scope>NUCLEOTIDE SEQUENCE [LARGE SCALE GENOMIC DNA]</scope>
    <source>
        <strain evidence="7 8">AB043B</strain>
    </source>
</reference>
<dbReference type="UniPathway" id="UPA00628"/>
<evidence type="ECO:0000256" key="2">
    <source>
        <dbReference type="ARBA" id="ARBA00022723"/>
    </source>
</evidence>
<dbReference type="Gene3D" id="3.60.15.10">
    <property type="entry name" value="Ribonuclease Z/Hydroxyacylglutathione hydrolase-like"/>
    <property type="match status" value="1"/>
</dbReference>
<organism evidence="7 8">
    <name type="scientific">Corallococcus exercitus</name>
    <dbReference type="NCBI Taxonomy" id="2316736"/>
    <lineage>
        <taxon>Bacteria</taxon>
        <taxon>Pseudomonadati</taxon>
        <taxon>Myxococcota</taxon>
        <taxon>Myxococcia</taxon>
        <taxon>Myxococcales</taxon>
        <taxon>Cystobacterineae</taxon>
        <taxon>Myxococcaceae</taxon>
        <taxon>Corallococcus</taxon>
    </lineage>
</organism>
<dbReference type="InterPro" id="IPR036922">
    <property type="entry name" value="Rieske_2Fe-2S_sf"/>
</dbReference>
<dbReference type="PANTHER" id="PTHR15032">
    <property type="entry name" value="N-ACYL-PHOSPHATIDYLETHANOLAMINE-HYDROLYZING PHOSPHOLIPASE D"/>
    <property type="match status" value="1"/>
</dbReference>
<dbReference type="SUPFAM" id="SSF56281">
    <property type="entry name" value="Metallo-hydrolase/oxidoreductase"/>
    <property type="match status" value="1"/>
</dbReference>
<dbReference type="GO" id="GO:0051537">
    <property type="term" value="F:2 iron, 2 sulfur cluster binding"/>
    <property type="evidence" value="ECO:0007669"/>
    <property type="project" value="UniProtKB-KW"/>
</dbReference>
<name>A0A7Y4KRK6_9BACT</name>
<evidence type="ECO:0000256" key="4">
    <source>
        <dbReference type="ARBA" id="ARBA00023014"/>
    </source>
</evidence>
<dbReference type="AlphaFoldDB" id="A0A7Y4KRK6"/>
<evidence type="ECO:0000259" key="6">
    <source>
        <dbReference type="PROSITE" id="PS51296"/>
    </source>
</evidence>
<keyword evidence="7" id="KW-0378">Hydrolase</keyword>
<evidence type="ECO:0000313" key="7">
    <source>
        <dbReference type="EMBL" id="NOK38502.1"/>
    </source>
</evidence>
<dbReference type="GO" id="GO:0005737">
    <property type="term" value="C:cytoplasm"/>
    <property type="evidence" value="ECO:0007669"/>
    <property type="project" value="TreeGrafter"/>
</dbReference>
<dbReference type="PANTHER" id="PTHR15032:SF4">
    <property type="entry name" value="N-ACYL-PHOSPHATIDYLETHANOLAMINE-HYDROLYZING PHOSPHOLIPASE D"/>
    <property type="match status" value="1"/>
</dbReference>
<keyword evidence="4" id="KW-0411">Iron-sulfur</keyword>
<dbReference type="Proteomes" id="UP000563426">
    <property type="component" value="Unassembled WGS sequence"/>
</dbReference>
<dbReference type="InterPro" id="IPR036866">
    <property type="entry name" value="RibonucZ/Hydroxyglut_hydro"/>
</dbReference>
<dbReference type="PROSITE" id="PS51296">
    <property type="entry name" value="RIESKE"/>
    <property type="match status" value="1"/>
</dbReference>
<dbReference type="RefSeq" id="WP_171438108.1">
    <property type="nucleotide sequence ID" value="NZ_JABFJV010000328.1"/>
</dbReference>
<feature type="domain" description="Rieske" evidence="6">
    <location>
        <begin position="455"/>
        <end position="527"/>
    </location>
</feature>
<evidence type="ECO:0000256" key="3">
    <source>
        <dbReference type="ARBA" id="ARBA00023004"/>
    </source>
</evidence>
<dbReference type="Pfam" id="PF00355">
    <property type="entry name" value="Rieske"/>
    <property type="match status" value="1"/>
</dbReference>
<dbReference type="EMBL" id="JABFJV010000328">
    <property type="protein sequence ID" value="NOK38502.1"/>
    <property type="molecule type" value="Genomic_DNA"/>
</dbReference>
<dbReference type="GO" id="GO:0046872">
    <property type="term" value="F:metal ion binding"/>
    <property type="evidence" value="ECO:0007669"/>
    <property type="project" value="UniProtKB-KW"/>
</dbReference>
<evidence type="ECO:0000313" key="8">
    <source>
        <dbReference type="Proteomes" id="UP000563426"/>
    </source>
</evidence>
<protein>
    <submittedName>
        <fullName evidence="7">MBL fold metallo-hydrolase</fullName>
    </submittedName>
</protein>
<accession>A0A7Y4KRK6</accession>
<dbReference type="Pfam" id="PF13483">
    <property type="entry name" value="Lactamase_B_3"/>
    <property type="match status" value="1"/>
</dbReference>
<comment type="caution">
    <text evidence="7">The sequence shown here is derived from an EMBL/GenBank/DDBJ whole genome shotgun (WGS) entry which is preliminary data.</text>
</comment>